<dbReference type="RefSeq" id="WP_137411485.1">
    <property type="nucleotide sequence ID" value="NZ_CP074392.1"/>
</dbReference>
<dbReference type="Pfam" id="PF01063">
    <property type="entry name" value="Aminotran_4"/>
    <property type="match status" value="1"/>
</dbReference>
<proteinExistence type="predicted"/>
<dbReference type="InterPro" id="IPR036038">
    <property type="entry name" value="Aminotransferase-like"/>
</dbReference>
<dbReference type="GO" id="GO:0008483">
    <property type="term" value="F:transaminase activity"/>
    <property type="evidence" value="ECO:0007669"/>
    <property type="project" value="UniProtKB-KW"/>
</dbReference>
<dbReference type="Gene3D" id="3.20.10.10">
    <property type="entry name" value="D-amino Acid Aminotransferase, subunit A, domain 2"/>
    <property type="match status" value="1"/>
</dbReference>
<gene>
    <name evidence="1" type="ORF">CFBP5507_21295</name>
</gene>
<dbReference type="KEGG" id="asal:CFBP5507_21295"/>
<reference evidence="1" key="1">
    <citation type="submission" date="2022-10" db="EMBL/GenBank/DDBJ databases">
        <title>Complete genome sequence of Agrobacterium salinitolerans CFBP5507.</title>
        <authorList>
            <person name="Tchabashvili S."/>
            <person name="Yen H.-C."/>
            <person name="Haryono M."/>
            <person name="Lin Y.-C."/>
            <person name="Lai E.-M."/>
            <person name="Kuo C.-H."/>
        </authorList>
    </citation>
    <scope>NUCLEOTIDE SEQUENCE</scope>
    <source>
        <strain evidence="1">CFBP5507</strain>
    </source>
</reference>
<accession>A0A4Z1QYG3</accession>
<dbReference type="NCBIfam" id="NF006734">
    <property type="entry name" value="PRK09266.1"/>
    <property type="match status" value="1"/>
</dbReference>
<dbReference type="InterPro" id="IPR001544">
    <property type="entry name" value="Aminotrans_IV"/>
</dbReference>
<organism evidence="1 2">
    <name type="scientific">Agrobacterium salinitolerans</name>
    <dbReference type="NCBI Taxonomy" id="1183413"/>
    <lineage>
        <taxon>Bacteria</taxon>
        <taxon>Pseudomonadati</taxon>
        <taxon>Pseudomonadota</taxon>
        <taxon>Alphaproteobacteria</taxon>
        <taxon>Hyphomicrobiales</taxon>
        <taxon>Rhizobiaceae</taxon>
        <taxon>Rhizobium/Agrobacterium group</taxon>
        <taxon>Agrobacterium</taxon>
    </lineage>
</organism>
<dbReference type="AlphaFoldDB" id="A0A4Z1QYG3"/>
<dbReference type="EMBL" id="CP109969">
    <property type="protein sequence ID" value="UYZ10164.1"/>
    <property type="molecule type" value="Genomic_DNA"/>
</dbReference>
<protein>
    <submittedName>
        <fullName evidence="1">Aminotransferase class IV family protein</fullName>
    </submittedName>
</protein>
<sequence length="270" mass="29534">MTGKSRFRTELDGQTATAQDLSPLAFAGFAHFTAMQVRDGAARGLDLHLARLKSASQEFFGRALPDDLVRDRLRTAIHAGPPALSLTATLFSRSGEFTRTGAENDPAILVRTTPAFDDPKQSLRLALVNHERPFATIKHVGEASKTYFLRKAVEDGYDDAAFVDARGYLSEATIWNLAFWDGEAVVWPRAAFLAGITMSIIRRQLDALGIAQREQLIRPADLGDIKGAVVMNSLTPGIPVEALGPHRVPVAPSFVKMLHQAHDREPLVKI</sequence>
<evidence type="ECO:0000313" key="1">
    <source>
        <dbReference type="EMBL" id="UYZ10164.1"/>
    </source>
</evidence>
<keyword evidence="1" id="KW-0032">Aminotransferase</keyword>
<evidence type="ECO:0000313" key="2">
    <source>
        <dbReference type="Proteomes" id="UP000298735"/>
    </source>
</evidence>
<dbReference type="Proteomes" id="UP000298735">
    <property type="component" value="Chromosome Linear"/>
</dbReference>
<name>A0A4Z1QYG3_9HYPH</name>
<dbReference type="OrthoDB" id="8912228at2"/>
<dbReference type="SUPFAM" id="SSF56752">
    <property type="entry name" value="D-aminoacid aminotransferase-like PLP-dependent enzymes"/>
    <property type="match status" value="1"/>
</dbReference>
<keyword evidence="1" id="KW-0808">Transferase</keyword>
<dbReference type="InterPro" id="IPR043132">
    <property type="entry name" value="BCAT-like_C"/>
</dbReference>